<evidence type="ECO:0000313" key="2">
    <source>
        <dbReference type="Proteomes" id="UP000504621"/>
    </source>
</evidence>
<sequence length="158" mass="18446">MENTSGSLLHIPDEIVYDILSFLPAKSLQRFKLVSKPWGSLISDPNFAELHLQRANTSQDENPLQFGQQNITMGSHPCFSFYSRSHPYFSFYYGFDLRDQYGSNRNVVTLDRYGSSLHYYVSYLDYYGYDHQAGSSFNRAVETPDYYRPSLDYYVTYL</sequence>
<organism evidence="2 3">
    <name type="scientific">Herrania umbratica</name>
    <dbReference type="NCBI Taxonomy" id="108875"/>
    <lineage>
        <taxon>Eukaryota</taxon>
        <taxon>Viridiplantae</taxon>
        <taxon>Streptophyta</taxon>
        <taxon>Embryophyta</taxon>
        <taxon>Tracheophyta</taxon>
        <taxon>Spermatophyta</taxon>
        <taxon>Magnoliopsida</taxon>
        <taxon>eudicotyledons</taxon>
        <taxon>Gunneridae</taxon>
        <taxon>Pentapetalae</taxon>
        <taxon>rosids</taxon>
        <taxon>malvids</taxon>
        <taxon>Malvales</taxon>
        <taxon>Malvaceae</taxon>
        <taxon>Byttnerioideae</taxon>
        <taxon>Herrania</taxon>
    </lineage>
</organism>
<name>A0A6J1AXV3_9ROSI</name>
<dbReference type="PROSITE" id="PS50181">
    <property type="entry name" value="FBOX"/>
    <property type="match status" value="1"/>
</dbReference>
<feature type="domain" description="F-box" evidence="1">
    <location>
        <begin position="5"/>
        <end position="50"/>
    </location>
</feature>
<dbReference type="AlphaFoldDB" id="A0A6J1AXV3"/>
<dbReference type="Proteomes" id="UP000504621">
    <property type="component" value="Unplaced"/>
</dbReference>
<dbReference type="RefSeq" id="XP_021291716.1">
    <property type="nucleotide sequence ID" value="XM_021436041.1"/>
</dbReference>
<dbReference type="InterPro" id="IPR050796">
    <property type="entry name" value="SCF_F-box_component"/>
</dbReference>
<reference evidence="3" key="1">
    <citation type="submission" date="2025-08" db="UniProtKB">
        <authorList>
            <consortium name="RefSeq"/>
        </authorList>
    </citation>
    <scope>IDENTIFICATION</scope>
    <source>
        <tissue evidence="3">Leaf</tissue>
    </source>
</reference>
<dbReference type="OrthoDB" id="1924677at2759"/>
<dbReference type="SUPFAM" id="SSF81383">
    <property type="entry name" value="F-box domain"/>
    <property type="match status" value="1"/>
</dbReference>
<accession>A0A6J1AXV3</accession>
<dbReference type="InterPro" id="IPR036047">
    <property type="entry name" value="F-box-like_dom_sf"/>
</dbReference>
<dbReference type="GeneID" id="110422216"/>
<keyword evidence="2" id="KW-1185">Reference proteome</keyword>
<protein>
    <submittedName>
        <fullName evidence="3">F-box protein At5g42430</fullName>
    </submittedName>
</protein>
<dbReference type="SMART" id="SM00256">
    <property type="entry name" value="FBOX"/>
    <property type="match status" value="1"/>
</dbReference>
<proteinExistence type="predicted"/>
<evidence type="ECO:0000313" key="3">
    <source>
        <dbReference type="RefSeq" id="XP_021291716.1"/>
    </source>
</evidence>
<dbReference type="PANTHER" id="PTHR31672">
    <property type="entry name" value="BNACNNG10540D PROTEIN"/>
    <property type="match status" value="1"/>
</dbReference>
<dbReference type="PANTHER" id="PTHR31672:SF13">
    <property type="entry name" value="F-BOX PROTEIN CPR30-LIKE"/>
    <property type="match status" value="1"/>
</dbReference>
<dbReference type="Pfam" id="PF00646">
    <property type="entry name" value="F-box"/>
    <property type="match status" value="1"/>
</dbReference>
<dbReference type="InterPro" id="IPR001810">
    <property type="entry name" value="F-box_dom"/>
</dbReference>
<dbReference type="CDD" id="cd22157">
    <property type="entry name" value="F-box_AtFBW1-like"/>
    <property type="match status" value="1"/>
</dbReference>
<evidence type="ECO:0000259" key="1">
    <source>
        <dbReference type="PROSITE" id="PS50181"/>
    </source>
</evidence>
<gene>
    <name evidence="3" type="primary">LOC110422216</name>
</gene>
<dbReference type="Gene3D" id="1.20.1280.50">
    <property type="match status" value="1"/>
</dbReference>